<dbReference type="RefSeq" id="WP_158648922.1">
    <property type="nucleotide sequence ID" value="NZ_CP020991.1"/>
</dbReference>
<dbReference type="PANTHER" id="PTHR34819">
    <property type="entry name" value="LARGE CYSTEINE-RICH PERIPLASMIC PROTEIN OMCB"/>
    <property type="match status" value="1"/>
</dbReference>
<keyword evidence="3" id="KW-1185">Reference proteome</keyword>
<dbReference type="AlphaFoldDB" id="A0A2K9P1V6"/>
<dbReference type="InterPro" id="IPR047589">
    <property type="entry name" value="DUF11_rpt"/>
</dbReference>
<dbReference type="Proteomes" id="UP000235589">
    <property type="component" value="Chromosome"/>
</dbReference>
<gene>
    <name evidence="2" type="ORF">B9O19_01080</name>
</gene>
<accession>A0A2K9P1V6</accession>
<dbReference type="NCBIfam" id="TIGR01451">
    <property type="entry name" value="B_ant_repeat"/>
    <property type="match status" value="2"/>
</dbReference>
<dbReference type="InterPro" id="IPR001434">
    <property type="entry name" value="OmcB-like_DUF11"/>
</dbReference>
<feature type="domain" description="DUF11" evidence="1">
    <location>
        <begin position="231"/>
        <end position="347"/>
    </location>
</feature>
<dbReference type="GeneID" id="98062490"/>
<evidence type="ECO:0000313" key="2">
    <source>
        <dbReference type="EMBL" id="AUO19245.1"/>
    </source>
</evidence>
<dbReference type="OrthoDB" id="1758300at2"/>
<dbReference type="PANTHER" id="PTHR34819:SF3">
    <property type="entry name" value="CELL SURFACE PROTEIN"/>
    <property type="match status" value="1"/>
</dbReference>
<organism evidence="2 3">
    <name type="scientific">Monoglobus pectinilyticus</name>
    <dbReference type="NCBI Taxonomy" id="1981510"/>
    <lineage>
        <taxon>Bacteria</taxon>
        <taxon>Bacillati</taxon>
        <taxon>Bacillota</taxon>
        <taxon>Clostridia</taxon>
        <taxon>Monoglobales</taxon>
        <taxon>Monoglobaceae</taxon>
        <taxon>Monoglobus</taxon>
    </lineage>
</organism>
<protein>
    <recommendedName>
        <fullName evidence="1">DUF11 domain-containing protein</fullName>
    </recommendedName>
</protein>
<name>A0A2K9P1V6_9FIRM</name>
<feature type="domain" description="DUF11" evidence="1">
    <location>
        <begin position="106"/>
        <end position="201"/>
    </location>
</feature>
<dbReference type="EMBL" id="CP020991">
    <property type="protein sequence ID" value="AUO19245.1"/>
    <property type="molecule type" value="Genomic_DNA"/>
</dbReference>
<dbReference type="Pfam" id="PF01345">
    <property type="entry name" value="DUF11"/>
    <property type="match status" value="2"/>
</dbReference>
<dbReference type="InterPro" id="IPR051172">
    <property type="entry name" value="Chlamydia_OmcB"/>
</dbReference>
<sequence length="469" mass="51521">MPTDLSCKALNNCNNTDAKLDYKLFCTNSIRMYDITYGGCSGLSLVPGSATDISNLICCRDGDEIILPGCESFVTKQKTVQIDNPCQTLCVNNCACDSCLIWTSTNKRASVSTAQIGDTITYTVEFTNHSAVLLDSVQIFDTLPPGVSVIPGSIQPAPKPQETLQTGISIGSLPPGQTAELRYSVSVNYAVSCDIVNRAFVRYCYLDCSNCCRYGLGSCKCSSVRIVNAGLKITKHADKTSVCCLCEEIVYTLKISNPCSTALTNVVVYDNIPQGLCYKTSSTIKDGCGPTNENPQSGIYIGTLCPGQIYTVSFVLYVCSEPCCKQTPVTFDNTAYVYGNTCDDVICAESNSWSVEMNSRCLCQCIQKNISVCDLKRFILCYVYNTNMACYDIGRTKRVVAGFGICVKYIDCNGKIKKECYEDHISFNNLPNRFNPHSYNVKFKNLVCSLDCDGKLNTKFEAKLRYCLI</sequence>
<reference evidence="2 3" key="1">
    <citation type="submission" date="2017-04" db="EMBL/GenBank/DDBJ databases">
        <title>Monoglobus pectinilyticus 14 draft genome.</title>
        <authorList>
            <person name="Kim C."/>
            <person name="Rosendale D.I."/>
            <person name="Kelly W.J."/>
            <person name="Tannock G.W."/>
            <person name="Patchett M.L."/>
            <person name="Jordens J.Z."/>
        </authorList>
    </citation>
    <scope>NUCLEOTIDE SEQUENCE [LARGE SCALE GENOMIC DNA]</scope>
    <source>
        <strain evidence="2 3">14</strain>
    </source>
</reference>
<proteinExistence type="predicted"/>
<dbReference type="KEGG" id="mpec:B9O19_01080"/>
<evidence type="ECO:0000313" key="3">
    <source>
        <dbReference type="Proteomes" id="UP000235589"/>
    </source>
</evidence>
<evidence type="ECO:0000259" key="1">
    <source>
        <dbReference type="Pfam" id="PF01345"/>
    </source>
</evidence>